<keyword evidence="2" id="KW-1185">Reference proteome</keyword>
<sequence>MLYPASLSADLQYLAKRYEWSAEDKAEVRAAFTDCPEMVHFFTVLAAAHRAGYEQCAANGFIRLQAWCMEQHLGDPFAPGFDLAVLDAMAVEPRRAHA</sequence>
<proteinExistence type="predicted"/>
<evidence type="ECO:0000313" key="1">
    <source>
        <dbReference type="EMBL" id="OWY35284.1"/>
    </source>
</evidence>
<name>A0A225SWG9_9BURK</name>
<dbReference type="AlphaFoldDB" id="A0A225SWG9"/>
<protein>
    <submittedName>
        <fullName evidence="1">Uncharacterized protein</fullName>
    </submittedName>
</protein>
<evidence type="ECO:0000313" key="2">
    <source>
        <dbReference type="Proteomes" id="UP000214747"/>
    </source>
</evidence>
<accession>A0A225SWG9</accession>
<dbReference type="RefSeq" id="WP_088754699.1">
    <property type="nucleotide sequence ID" value="NZ_NJGV01000006.1"/>
</dbReference>
<dbReference type="Proteomes" id="UP000214747">
    <property type="component" value="Unassembled WGS sequence"/>
</dbReference>
<organism evidence="1 2">
    <name type="scientific">Herbaspirillum aquaticum</name>
    <dbReference type="NCBI Taxonomy" id="568783"/>
    <lineage>
        <taxon>Bacteria</taxon>
        <taxon>Pseudomonadati</taxon>
        <taxon>Pseudomonadota</taxon>
        <taxon>Betaproteobacteria</taxon>
        <taxon>Burkholderiales</taxon>
        <taxon>Oxalobacteraceae</taxon>
        <taxon>Herbaspirillum</taxon>
    </lineage>
</organism>
<reference evidence="1 2" key="1">
    <citation type="journal article" date="2010" name="Int. J. Syst. Evol. Microbiol.">
        <title>Reclassification of Herbaspirillum putei as a later heterotypic synonym of Herbaspirillum huttiense, with the description of H. huttiense subsp. huttiense subsp. nov. and H. huttiense subsp. putei subsp. nov., comb. nov., and description of Herbaspirillum aquaticum sp. nov.</title>
        <authorList>
            <person name="Dobritsa A.P."/>
            <person name="Reddy M.C."/>
            <person name="Samadpour M."/>
        </authorList>
    </citation>
    <scope>NUCLEOTIDE SEQUENCE [LARGE SCALE GENOMIC DNA]</scope>
    <source>
        <strain evidence="1 2">IEH 4430</strain>
    </source>
</reference>
<gene>
    <name evidence="1" type="ORF">CEJ45_08400</name>
</gene>
<comment type="caution">
    <text evidence="1">The sequence shown here is derived from an EMBL/GenBank/DDBJ whole genome shotgun (WGS) entry which is preliminary data.</text>
</comment>
<dbReference type="EMBL" id="NJGV01000006">
    <property type="protein sequence ID" value="OWY35284.1"/>
    <property type="molecule type" value="Genomic_DNA"/>
</dbReference>